<feature type="region of interest" description="Disordered" evidence="6">
    <location>
        <begin position="415"/>
        <end position="448"/>
    </location>
</feature>
<dbReference type="Pfam" id="PF08733">
    <property type="entry name" value="PalH"/>
    <property type="match status" value="1"/>
</dbReference>
<protein>
    <submittedName>
        <fullName evidence="8">PH-response regulator protein palH/rim21</fullName>
    </submittedName>
</protein>
<evidence type="ECO:0000256" key="7">
    <source>
        <dbReference type="SAM" id="Phobius"/>
    </source>
</evidence>
<accession>A0AA43QR09</accession>
<organism evidence="8 9">
    <name type="scientific">Ramalina farinacea</name>
    <dbReference type="NCBI Taxonomy" id="258253"/>
    <lineage>
        <taxon>Eukaryota</taxon>
        <taxon>Fungi</taxon>
        <taxon>Dikarya</taxon>
        <taxon>Ascomycota</taxon>
        <taxon>Pezizomycotina</taxon>
        <taxon>Lecanoromycetes</taxon>
        <taxon>OSLEUM clade</taxon>
        <taxon>Lecanoromycetidae</taxon>
        <taxon>Lecanorales</taxon>
        <taxon>Lecanorineae</taxon>
        <taxon>Ramalinaceae</taxon>
        <taxon>Ramalina</taxon>
    </lineage>
</organism>
<name>A0AA43QR09_9LECA</name>
<comment type="similarity">
    <text evidence="5">Belongs to the palH/RIM21 family.</text>
</comment>
<keyword evidence="9" id="KW-1185">Reference proteome</keyword>
<feature type="region of interest" description="Disordered" evidence="6">
    <location>
        <begin position="299"/>
        <end position="398"/>
    </location>
</feature>
<evidence type="ECO:0000256" key="4">
    <source>
        <dbReference type="ARBA" id="ARBA00023136"/>
    </source>
</evidence>
<evidence type="ECO:0000313" key="8">
    <source>
        <dbReference type="EMBL" id="MDI1489293.1"/>
    </source>
</evidence>
<feature type="compositionally biased region" description="Polar residues" evidence="6">
    <location>
        <begin position="481"/>
        <end position="493"/>
    </location>
</feature>
<evidence type="ECO:0000256" key="1">
    <source>
        <dbReference type="ARBA" id="ARBA00004141"/>
    </source>
</evidence>
<keyword evidence="3 7" id="KW-1133">Transmembrane helix</keyword>
<evidence type="ECO:0000256" key="3">
    <source>
        <dbReference type="ARBA" id="ARBA00022989"/>
    </source>
</evidence>
<dbReference type="EMBL" id="JAPUFD010000009">
    <property type="protein sequence ID" value="MDI1489293.1"/>
    <property type="molecule type" value="Genomic_DNA"/>
</dbReference>
<keyword evidence="2 7" id="KW-0812">Transmembrane</keyword>
<feature type="transmembrane region" description="Helical" evidence="7">
    <location>
        <begin position="7"/>
        <end position="26"/>
    </location>
</feature>
<feature type="compositionally biased region" description="Polar residues" evidence="6">
    <location>
        <begin position="586"/>
        <end position="600"/>
    </location>
</feature>
<feature type="transmembrane region" description="Helical" evidence="7">
    <location>
        <begin position="144"/>
        <end position="166"/>
    </location>
</feature>
<dbReference type="PANTHER" id="PTHR35779">
    <property type="entry name" value="PH-RESPONSE REGULATOR PROTEIN PALH/RIM21"/>
    <property type="match status" value="1"/>
</dbReference>
<dbReference type="InterPro" id="IPR014844">
    <property type="entry name" value="PalH"/>
</dbReference>
<proteinExistence type="inferred from homology"/>
<feature type="transmembrane region" description="Helical" evidence="7">
    <location>
        <begin position="218"/>
        <end position="241"/>
    </location>
</feature>
<evidence type="ECO:0000256" key="6">
    <source>
        <dbReference type="SAM" id="MobiDB-lite"/>
    </source>
</evidence>
<comment type="subcellular location">
    <subcellularLocation>
        <location evidence="1">Membrane</location>
        <topology evidence="1">Multi-pass membrane protein</topology>
    </subcellularLocation>
</comment>
<evidence type="ECO:0000256" key="5">
    <source>
        <dbReference type="ARBA" id="ARBA00038109"/>
    </source>
</evidence>
<evidence type="ECO:0000313" key="9">
    <source>
        <dbReference type="Proteomes" id="UP001161017"/>
    </source>
</evidence>
<sequence length="619" mass="68491">MSVDPQIYAIAAVTIVSYMLVVILFITPRTYYVAGVGGGVSFSGRRGTLGGSYGNSTVIGIGSRPWLQKLAAITLAISLTIVTADTMKWSKIQYDEGYQDATQLAHQVINGLEVQVVRIISESFLWLAQAQTLIRLFQRRKEKLIIKWVAFIMITLEIIFSILNYFCHQGIRHQPRAFASSIPALNYLFALALNICYAAFVMIYALRQRRFAFFHPQMHSMPLMALLSIVAIFIPAIFFILDLSKPDVSGWGSYVRWVGACAASVVVWEWVERIEALEREEKKDGILGREVFDSDETFDSRRPKRSWTHRNNSTRGGPVKVGLHRLIGPLWRPSEKNDTPEKGIDQVGNTTSEGKVDKEIPLHTKPTGISEGSGRGPHHSHIQHQSSESPVSREDTTSPASTVYMVRYHPVSDAATTAQSGPDGGQGNINKQPDQRDAADMSPRLVTPTPALTTMSRFSRLTLAFKRERQSPPAEVAAALASQQKRNMSSTAPVTMLERLHLRRRQDLHAEPQDVIRVPARPRRRPSSSGNIPSADADSTFEKDSEGAADSSDELDRPPAAVRNALKMSNPASPVGPERLQPPTPTTVDNPSSSETLQASDESHHAERYSPLPSESAHE</sequence>
<dbReference type="Proteomes" id="UP001161017">
    <property type="component" value="Unassembled WGS sequence"/>
</dbReference>
<dbReference type="AlphaFoldDB" id="A0AA43QR09"/>
<feature type="transmembrane region" description="Helical" evidence="7">
    <location>
        <begin position="186"/>
        <end position="206"/>
    </location>
</feature>
<keyword evidence="4 7" id="KW-0472">Membrane</keyword>
<gene>
    <name evidence="8" type="primary">RIM21</name>
    <name evidence="8" type="ORF">OHK93_008571</name>
</gene>
<evidence type="ECO:0000256" key="2">
    <source>
        <dbReference type="ARBA" id="ARBA00022692"/>
    </source>
</evidence>
<dbReference type="GO" id="GO:0071467">
    <property type="term" value="P:cellular response to pH"/>
    <property type="evidence" value="ECO:0007669"/>
    <property type="project" value="TreeGrafter"/>
</dbReference>
<reference evidence="8" key="1">
    <citation type="journal article" date="2023" name="Genome Biol. Evol.">
        <title>First Whole Genome Sequence and Flow Cytometry Genome Size Data for the Lichen-Forming Fungus Ramalina farinacea (Ascomycota).</title>
        <authorList>
            <person name="Llewellyn T."/>
            <person name="Mian S."/>
            <person name="Hill R."/>
            <person name="Leitch I.J."/>
            <person name="Gaya E."/>
        </authorList>
    </citation>
    <scope>NUCLEOTIDE SEQUENCE</scope>
    <source>
        <strain evidence="8">LIQ254RAFAR</strain>
    </source>
</reference>
<dbReference type="GO" id="GO:0005886">
    <property type="term" value="C:plasma membrane"/>
    <property type="evidence" value="ECO:0007669"/>
    <property type="project" value="TreeGrafter"/>
</dbReference>
<feature type="compositionally biased region" description="Basic and acidic residues" evidence="6">
    <location>
        <begin position="333"/>
        <end position="344"/>
    </location>
</feature>
<feature type="compositionally biased region" description="Basic and acidic residues" evidence="6">
    <location>
        <begin position="505"/>
        <end position="514"/>
    </location>
</feature>
<dbReference type="PANTHER" id="PTHR35779:SF1">
    <property type="entry name" value="PH-RESPONSE REGULATOR PROTEIN PALH_RIM21"/>
    <property type="match status" value="1"/>
</dbReference>
<feature type="region of interest" description="Disordered" evidence="6">
    <location>
        <begin position="467"/>
        <end position="619"/>
    </location>
</feature>
<comment type="caution">
    <text evidence="8">The sequence shown here is derived from an EMBL/GenBank/DDBJ whole genome shotgun (WGS) entry which is preliminary data.</text>
</comment>